<name>A0A1A0H7P9_9ASCO</name>
<feature type="compositionally biased region" description="Polar residues" evidence="1">
    <location>
        <begin position="859"/>
        <end position="869"/>
    </location>
</feature>
<dbReference type="Proteomes" id="UP000092555">
    <property type="component" value="Unassembled WGS sequence"/>
</dbReference>
<gene>
    <name evidence="2" type="ORF">METBIDRAFT_33073</name>
</gene>
<organism evidence="2 3">
    <name type="scientific">Metschnikowia bicuspidata var. bicuspidata NRRL YB-4993</name>
    <dbReference type="NCBI Taxonomy" id="869754"/>
    <lineage>
        <taxon>Eukaryota</taxon>
        <taxon>Fungi</taxon>
        <taxon>Dikarya</taxon>
        <taxon>Ascomycota</taxon>
        <taxon>Saccharomycotina</taxon>
        <taxon>Pichiomycetes</taxon>
        <taxon>Metschnikowiaceae</taxon>
        <taxon>Metschnikowia</taxon>
    </lineage>
</organism>
<evidence type="ECO:0000313" key="3">
    <source>
        <dbReference type="Proteomes" id="UP000092555"/>
    </source>
</evidence>
<dbReference type="RefSeq" id="XP_018710649.1">
    <property type="nucleotide sequence ID" value="XM_018856213.1"/>
</dbReference>
<proteinExistence type="predicted"/>
<reference evidence="2 3" key="1">
    <citation type="submission" date="2016-05" db="EMBL/GenBank/DDBJ databases">
        <title>Comparative genomics of biotechnologically important yeasts.</title>
        <authorList>
            <consortium name="DOE Joint Genome Institute"/>
            <person name="Riley R."/>
            <person name="Haridas S."/>
            <person name="Wolfe K.H."/>
            <person name="Lopes M.R."/>
            <person name="Hittinger C.T."/>
            <person name="Goker M."/>
            <person name="Salamov A."/>
            <person name="Wisecaver J."/>
            <person name="Long T.M."/>
            <person name="Aerts A.L."/>
            <person name="Barry K."/>
            <person name="Choi C."/>
            <person name="Clum A."/>
            <person name="Coughlan A.Y."/>
            <person name="Deshpande S."/>
            <person name="Douglass A.P."/>
            <person name="Hanson S.J."/>
            <person name="Klenk H.-P."/>
            <person name="LaButti K."/>
            <person name="Lapidus A."/>
            <person name="Lindquist E."/>
            <person name="Lipzen A."/>
            <person name="Meier-kolthoff J.P."/>
            <person name="Ohm R.A."/>
            <person name="Otillar R.P."/>
            <person name="Pangilinan J."/>
            <person name="Peng Y."/>
            <person name="Rokas A."/>
            <person name="Rosa C.A."/>
            <person name="Scheuner C."/>
            <person name="Sibirny A.A."/>
            <person name="Slot J.C."/>
            <person name="Stielow J.B."/>
            <person name="Sun H."/>
            <person name="Kurtzman C.P."/>
            <person name="Blackwell M."/>
            <person name="Grigoriev I.V."/>
            <person name="Jeffries T.W."/>
        </authorList>
    </citation>
    <scope>NUCLEOTIDE SEQUENCE [LARGE SCALE GENOMIC DNA]</scope>
    <source>
        <strain evidence="2 3">NRRL YB-4993</strain>
    </source>
</reference>
<feature type="region of interest" description="Disordered" evidence="1">
    <location>
        <begin position="812"/>
        <end position="869"/>
    </location>
</feature>
<dbReference type="STRING" id="869754.A0A1A0H7P9"/>
<dbReference type="OrthoDB" id="46189at2759"/>
<sequence>MGMTDIIPEKNGSLTSLSIDEIFTRYSVHSVRPLHREYHASVSKAKADLHSLVGRKYRDLIQIAEDIDQMNHMSRNIDYKLTDLSYKTTRHVLFGRNRFSKFESMSREENAKAARIASKTTIFNNILNNKLLSFDLKLQGMGHVKAHYLVHMAKVYFTVESVFKTISSKTVNTDRNFAQYKENFKIYLETKIATWLPQLFSFDKDRTNITKNTADQWLESDIVDFLQEQIEEGDDEEEKDSDYENYDELGLNKYFRVSSSPLLNYIVAYIILNNNKPHLSSLEGIARKIIDLRFHFLTKLLSIDLANDHCNSRNINFSFIIGFTESTYSCIKKYFLESSPNNLASTFRRNTSWKAYDLIGFHNWFEEETILLDVSKYVLLPDDFLESTQSGNEAFKNYIYDVFTTIVANHDTKNSLQQAETALSMFYNFLTACRKAEVHAESSDCNCFSVQAFSRENLPRNLLQFVVSLLENATAKENEFFIENVRGKVKLSFDECPEDKHSTQELFDKDMIRLIDDDFDTYFKQVFSLSSGDNENTLRRFEITSELKQWLNRQKILSALTRSSGTSLVSRIDQLFGKSHPNVKPFTLWGDFTTDLLKLRFDGVAQERYASLKLNLNQLLDDIIHPLNHPIDTSRVSKFHFMLYLIHLLRTNNDLHNDETIDSKIDGALHYFFERLFDGLSAQNLSPENQTVIDLFTHLSALDSAAGSGTVPLWPHIIVNSTFEKLSSTILASDFLNSSELFEIFLHEKNKPIFVNVKNAWLTRYFLEDWLLKDANAKSVGLKSTQTDKGPSSFEEHRPISAETSRTIDFFETEGGNVGTDNKTNEVSCEARDSTDNEDYTHVEEPFEFKDSTNAEELPNSSVLSHGQNPNLTLDRKLLTSQSRQLMANAAFVICFVTEVPLTSQMDVVQKIVEQINSLSENQIENSTLDIIIRGMNEFYKSCRDIHLPLLIN</sequence>
<dbReference type="GeneID" id="30029189"/>
<dbReference type="EMBL" id="LXTC01000005">
    <property type="protein sequence ID" value="OBA20124.1"/>
    <property type="molecule type" value="Genomic_DNA"/>
</dbReference>
<evidence type="ECO:0000256" key="1">
    <source>
        <dbReference type="SAM" id="MobiDB-lite"/>
    </source>
</evidence>
<protein>
    <submittedName>
        <fullName evidence="2">Uncharacterized protein</fullName>
    </submittedName>
</protein>
<dbReference type="AlphaFoldDB" id="A0A1A0H7P9"/>
<evidence type="ECO:0000313" key="2">
    <source>
        <dbReference type="EMBL" id="OBA20124.1"/>
    </source>
</evidence>
<feature type="compositionally biased region" description="Basic and acidic residues" evidence="1">
    <location>
        <begin position="829"/>
        <end position="853"/>
    </location>
</feature>
<dbReference type="Pfam" id="PF08700">
    <property type="entry name" value="VPS51_Exo84_N"/>
    <property type="match status" value="1"/>
</dbReference>
<comment type="caution">
    <text evidence="2">The sequence shown here is derived from an EMBL/GenBank/DDBJ whole genome shotgun (WGS) entry which is preliminary data.</text>
</comment>
<accession>A0A1A0H7P9</accession>
<keyword evidence="3" id="KW-1185">Reference proteome</keyword>